<sequence length="249" mass="28338">EDDTNVAKMTTLTYGAGLVFLESDFQSRKSYRLEDFFWTGSGDEPSEEREDKTSIVYETKTILSTVYVGTSTAEAVNKTTKPSSDCVINCTPVYPPDGEINPTSVYNVDYDNSTDDDSLDADRHYWLLTVLRSDGKDPILIDLKNSLAKLYRRAFQRQQERHLGIEKRTKRQAQNAEKTVKVYIHNVAKSPINGDKKIEVLYHVAVSGQPVPASTAAEDMRLVSDEEVIEELGYPFLIKAERELFFYYY</sequence>
<keyword evidence="2" id="KW-1185">Reference proteome</keyword>
<evidence type="ECO:0000313" key="2">
    <source>
        <dbReference type="Proteomes" id="UP000051574"/>
    </source>
</evidence>
<proteinExistence type="predicted"/>
<dbReference type="Proteomes" id="UP000051574">
    <property type="component" value="Unassembled WGS sequence"/>
</dbReference>
<evidence type="ECO:0000313" key="1">
    <source>
        <dbReference type="EMBL" id="KRT82504.1"/>
    </source>
</evidence>
<feature type="non-terminal residue" evidence="1">
    <location>
        <position position="1"/>
    </location>
</feature>
<gene>
    <name evidence="1" type="ORF">AMK59_4407</name>
</gene>
<name>A0A0T6B541_9SCAR</name>
<dbReference type="OrthoDB" id="6765097at2759"/>
<comment type="caution">
    <text evidence="1">The sequence shown here is derived from an EMBL/GenBank/DDBJ whole genome shotgun (WGS) entry which is preliminary data.</text>
</comment>
<protein>
    <submittedName>
        <fullName evidence="1">Uncharacterized protein</fullName>
    </submittedName>
</protein>
<reference evidence="1 2" key="1">
    <citation type="submission" date="2015-09" db="EMBL/GenBank/DDBJ databases">
        <title>Draft genome of the scarab beetle Oryctes borbonicus.</title>
        <authorList>
            <person name="Meyer J.M."/>
            <person name="Markov G.V."/>
            <person name="Baskaran P."/>
            <person name="Herrmann M."/>
            <person name="Sommer R.J."/>
            <person name="Roedelsperger C."/>
        </authorList>
    </citation>
    <scope>NUCLEOTIDE SEQUENCE [LARGE SCALE GENOMIC DNA]</scope>
    <source>
        <strain evidence="1">OB123</strain>
        <tissue evidence="1">Whole animal</tissue>
    </source>
</reference>
<dbReference type="AlphaFoldDB" id="A0A0T6B541"/>
<dbReference type="EMBL" id="LJIG01009726">
    <property type="protein sequence ID" value="KRT82504.1"/>
    <property type="molecule type" value="Genomic_DNA"/>
</dbReference>
<accession>A0A0T6B541</accession>
<organism evidence="1 2">
    <name type="scientific">Oryctes borbonicus</name>
    <dbReference type="NCBI Taxonomy" id="1629725"/>
    <lineage>
        <taxon>Eukaryota</taxon>
        <taxon>Metazoa</taxon>
        <taxon>Ecdysozoa</taxon>
        <taxon>Arthropoda</taxon>
        <taxon>Hexapoda</taxon>
        <taxon>Insecta</taxon>
        <taxon>Pterygota</taxon>
        <taxon>Neoptera</taxon>
        <taxon>Endopterygota</taxon>
        <taxon>Coleoptera</taxon>
        <taxon>Polyphaga</taxon>
        <taxon>Scarabaeiformia</taxon>
        <taxon>Scarabaeidae</taxon>
        <taxon>Dynastinae</taxon>
        <taxon>Oryctes</taxon>
    </lineage>
</organism>